<keyword evidence="5" id="KW-0808">Transferase</keyword>
<evidence type="ECO:0000256" key="7">
    <source>
        <dbReference type="ARBA" id="ARBA00022777"/>
    </source>
</evidence>
<reference evidence="12" key="1">
    <citation type="submission" date="2017-08" db="EMBL/GenBank/DDBJ databases">
        <authorList>
            <person name="Polle J.E."/>
            <person name="Barry K."/>
            <person name="Cushman J."/>
            <person name="Schmutz J."/>
            <person name="Tran D."/>
            <person name="Hathwaick L.T."/>
            <person name="Yim W.C."/>
            <person name="Jenkins J."/>
            <person name="Mckie-Krisberg Z.M."/>
            <person name="Prochnik S."/>
            <person name="Lindquist E."/>
            <person name="Dockter R.B."/>
            <person name="Adam C."/>
            <person name="Molina H."/>
            <person name="Bunkerborg J."/>
            <person name="Jin E."/>
            <person name="Buchheim M."/>
            <person name="Magnuson J."/>
        </authorList>
    </citation>
    <scope>NUCLEOTIDE SEQUENCE</scope>
    <source>
        <strain evidence="12">CCAP 19/18</strain>
    </source>
</reference>
<name>A0ABQ7GMZ6_DUNSA</name>
<sequence>MKQEGNMGSHKGSVSSFMQRLGGAAGEEEGGAAAPSTLGSGSTPTAVDAEGETEEREPETLHRLCPTFASDINSPLRHVRTRIYFTSESHIHSLVNVLRFCHLQAEHPTPPLVSESSQQALDATPEMDYLTHIVFRMYENKSFPVSSPQRFRVEVSLSPGAAYNPITHPPAANHTLPTVPRMQLNSGTAETLSELEELLSPLGVRRKVSPSIYALHVALRAPTTPARESGTQQVAQPIH</sequence>
<accession>A0ABQ7GMZ6</accession>
<keyword evidence="13" id="KW-1185">Reference proteome</keyword>
<comment type="subcellular location">
    <subcellularLocation>
        <location evidence="1">Cytoplasm</location>
    </subcellularLocation>
</comment>
<comment type="caution">
    <text evidence="12">The sequence shown here is derived from an EMBL/GenBank/DDBJ whole genome shotgun (WGS) entry which is preliminary data.</text>
</comment>
<dbReference type="PANTHER" id="PTHR12750:SF9">
    <property type="entry name" value="INOSITOL HEXAKISPHOSPHATE AND DIPHOSPHOINOSITOL-PENTAKISPHOSPHATE KINASE"/>
    <property type="match status" value="1"/>
</dbReference>
<comment type="similarity">
    <text evidence="2">Belongs to the histidine acid phosphatase family. VIP1 subfamily.</text>
</comment>
<keyword evidence="8" id="KW-0067">ATP-binding</keyword>
<evidence type="ECO:0000256" key="9">
    <source>
        <dbReference type="ARBA" id="ARBA00033696"/>
    </source>
</evidence>
<evidence type="ECO:0000313" key="13">
    <source>
        <dbReference type="Proteomes" id="UP000815325"/>
    </source>
</evidence>
<evidence type="ECO:0000256" key="8">
    <source>
        <dbReference type="ARBA" id="ARBA00022840"/>
    </source>
</evidence>
<keyword evidence="6" id="KW-0547">Nucleotide-binding</keyword>
<dbReference type="EC" id="2.7.4.24" evidence="3"/>
<dbReference type="PANTHER" id="PTHR12750">
    <property type="entry name" value="DIPHOSPHOINOSITOL PENTAKISPHOSPHATE KINASE"/>
    <property type="match status" value="1"/>
</dbReference>
<keyword evidence="4" id="KW-0963">Cytoplasm</keyword>
<dbReference type="Proteomes" id="UP000815325">
    <property type="component" value="Unassembled WGS sequence"/>
</dbReference>
<keyword evidence="7" id="KW-0418">Kinase</keyword>
<comment type="catalytic activity">
    <reaction evidence="10">
        <text>1D-myo-inositol hexakisphosphate + ATP = 1-diphospho-1D-myo-inositol 2,3,4,5,6-pentakisphosphate + ADP</text>
        <dbReference type="Rhea" id="RHEA:37459"/>
        <dbReference type="ChEBI" id="CHEBI:30616"/>
        <dbReference type="ChEBI" id="CHEBI:58130"/>
        <dbReference type="ChEBI" id="CHEBI:74946"/>
        <dbReference type="ChEBI" id="CHEBI:456216"/>
        <dbReference type="EC" id="2.7.4.24"/>
    </reaction>
    <physiologicalReaction direction="left-to-right" evidence="10">
        <dbReference type="Rhea" id="RHEA:37460"/>
    </physiologicalReaction>
</comment>
<evidence type="ECO:0000256" key="6">
    <source>
        <dbReference type="ARBA" id="ARBA00022741"/>
    </source>
</evidence>
<evidence type="ECO:0000256" key="3">
    <source>
        <dbReference type="ARBA" id="ARBA00012893"/>
    </source>
</evidence>
<dbReference type="InterPro" id="IPR029033">
    <property type="entry name" value="His_PPase_superfam"/>
</dbReference>
<protein>
    <recommendedName>
        <fullName evidence="3">diphosphoinositol-pentakisphosphate 1-kinase</fullName>
        <ecNumber evidence="3">2.7.4.24</ecNumber>
    </recommendedName>
</protein>
<evidence type="ECO:0000313" key="12">
    <source>
        <dbReference type="EMBL" id="KAF5835970.1"/>
    </source>
</evidence>
<evidence type="ECO:0000256" key="4">
    <source>
        <dbReference type="ARBA" id="ARBA00022490"/>
    </source>
</evidence>
<dbReference type="Pfam" id="PF00328">
    <property type="entry name" value="His_Phos_2"/>
    <property type="match status" value="1"/>
</dbReference>
<comment type="catalytic activity">
    <reaction evidence="9">
        <text>5-diphospho-1D-myo-inositol 1,2,3,4,6-pentakisphosphate + ATP + H(+) = 1,5-bis(diphospho)-1D-myo-inositol 2,3,4,6-tetrakisphosphate + ADP</text>
        <dbReference type="Rhea" id="RHEA:10276"/>
        <dbReference type="ChEBI" id="CHEBI:15378"/>
        <dbReference type="ChEBI" id="CHEBI:30616"/>
        <dbReference type="ChEBI" id="CHEBI:58628"/>
        <dbReference type="ChEBI" id="CHEBI:77983"/>
        <dbReference type="ChEBI" id="CHEBI:456216"/>
        <dbReference type="EC" id="2.7.4.24"/>
    </reaction>
    <physiologicalReaction direction="left-to-right" evidence="9">
        <dbReference type="Rhea" id="RHEA:10277"/>
    </physiologicalReaction>
</comment>
<evidence type="ECO:0000256" key="1">
    <source>
        <dbReference type="ARBA" id="ARBA00004496"/>
    </source>
</evidence>
<gene>
    <name evidence="12" type="ORF">DUNSADRAFT_6635</name>
</gene>
<dbReference type="SUPFAM" id="SSF53254">
    <property type="entry name" value="Phosphoglycerate mutase-like"/>
    <property type="match status" value="1"/>
</dbReference>
<organism evidence="12 13">
    <name type="scientific">Dunaliella salina</name>
    <name type="common">Green alga</name>
    <name type="synonym">Protococcus salinus</name>
    <dbReference type="NCBI Taxonomy" id="3046"/>
    <lineage>
        <taxon>Eukaryota</taxon>
        <taxon>Viridiplantae</taxon>
        <taxon>Chlorophyta</taxon>
        <taxon>core chlorophytes</taxon>
        <taxon>Chlorophyceae</taxon>
        <taxon>CS clade</taxon>
        <taxon>Chlamydomonadales</taxon>
        <taxon>Dunaliellaceae</taxon>
        <taxon>Dunaliella</taxon>
    </lineage>
</organism>
<dbReference type="InterPro" id="IPR037446">
    <property type="entry name" value="His_Pase_VIP1"/>
</dbReference>
<dbReference type="InterPro" id="IPR000560">
    <property type="entry name" value="His_Pase_clade-2"/>
</dbReference>
<evidence type="ECO:0000256" key="10">
    <source>
        <dbReference type="ARBA" id="ARBA00034629"/>
    </source>
</evidence>
<feature type="region of interest" description="Disordered" evidence="11">
    <location>
        <begin position="1"/>
        <end position="61"/>
    </location>
</feature>
<evidence type="ECO:0000256" key="11">
    <source>
        <dbReference type="SAM" id="MobiDB-lite"/>
    </source>
</evidence>
<proteinExistence type="inferred from homology"/>
<dbReference type="EMBL" id="MU069681">
    <property type="protein sequence ID" value="KAF5835970.1"/>
    <property type="molecule type" value="Genomic_DNA"/>
</dbReference>
<evidence type="ECO:0000256" key="2">
    <source>
        <dbReference type="ARBA" id="ARBA00005609"/>
    </source>
</evidence>
<evidence type="ECO:0000256" key="5">
    <source>
        <dbReference type="ARBA" id="ARBA00022679"/>
    </source>
</evidence>